<dbReference type="EMBL" id="JAHUTI010088801">
    <property type="protein sequence ID" value="MED6260335.1"/>
    <property type="molecule type" value="Genomic_DNA"/>
</dbReference>
<evidence type="ECO:0000313" key="1">
    <source>
        <dbReference type="EMBL" id="MED6260335.1"/>
    </source>
</evidence>
<accession>A0ABU7CEZ0</accession>
<proteinExistence type="predicted"/>
<sequence>MIFSPFLCISPRSTSTIVGKEMYARQAARLCVCQGDPRGDEHKAEAQVLEPAPKSDLNQNLHSICESEYDQAEVVETPPLAPPER</sequence>
<reference evidence="1 2" key="1">
    <citation type="submission" date="2021-07" db="EMBL/GenBank/DDBJ databases">
        <authorList>
            <person name="Palmer J.M."/>
        </authorList>
    </citation>
    <scope>NUCLEOTIDE SEQUENCE [LARGE SCALE GENOMIC DNA]</scope>
    <source>
        <strain evidence="1 2">AT_MEX2019</strain>
        <tissue evidence="1">Muscle</tissue>
    </source>
</reference>
<evidence type="ECO:0000313" key="2">
    <source>
        <dbReference type="Proteomes" id="UP001345963"/>
    </source>
</evidence>
<gene>
    <name evidence="1" type="ORF">ATANTOWER_013793</name>
</gene>
<protein>
    <submittedName>
        <fullName evidence="1">Uncharacterized protein</fullName>
    </submittedName>
</protein>
<dbReference type="Proteomes" id="UP001345963">
    <property type="component" value="Unassembled WGS sequence"/>
</dbReference>
<name>A0ABU7CEZ0_9TELE</name>
<comment type="caution">
    <text evidence="1">The sequence shown here is derived from an EMBL/GenBank/DDBJ whole genome shotgun (WGS) entry which is preliminary data.</text>
</comment>
<organism evidence="1 2">
    <name type="scientific">Ataeniobius toweri</name>
    <dbReference type="NCBI Taxonomy" id="208326"/>
    <lineage>
        <taxon>Eukaryota</taxon>
        <taxon>Metazoa</taxon>
        <taxon>Chordata</taxon>
        <taxon>Craniata</taxon>
        <taxon>Vertebrata</taxon>
        <taxon>Euteleostomi</taxon>
        <taxon>Actinopterygii</taxon>
        <taxon>Neopterygii</taxon>
        <taxon>Teleostei</taxon>
        <taxon>Neoteleostei</taxon>
        <taxon>Acanthomorphata</taxon>
        <taxon>Ovalentaria</taxon>
        <taxon>Atherinomorphae</taxon>
        <taxon>Cyprinodontiformes</taxon>
        <taxon>Goodeidae</taxon>
        <taxon>Ataeniobius</taxon>
    </lineage>
</organism>
<keyword evidence="2" id="KW-1185">Reference proteome</keyword>